<evidence type="ECO:0000256" key="4">
    <source>
        <dbReference type="ARBA" id="ARBA00022989"/>
    </source>
</evidence>
<evidence type="ECO:0000256" key="2">
    <source>
        <dbReference type="ARBA" id="ARBA00022448"/>
    </source>
</evidence>
<dbReference type="InterPro" id="IPR011701">
    <property type="entry name" value="MFS"/>
</dbReference>
<feature type="transmembrane region" description="Helical" evidence="6">
    <location>
        <begin position="481"/>
        <end position="504"/>
    </location>
</feature>
<protein>
    <recommendedName>
        <fullName evidence="7">Major facilitator superfamily (MFS) profile domain-containing protein</fullName>
    </recommendedName>
</protein>
<feature type="transmembrane region" description="Helical" evidence="6">
    <location>
        <begin position="107"/>
        <end position="128"/>
    </location>
</feature>
<evidence type="ECO:0000313" key="8">
    <source>
        <dbReference type="EMBL" id="AJQ47116.1"/>
    </source>
</evidence>
<feature type="transmembrane region" description="Helical" evidence="6">
    <location>
        <begin position="12"/>
        <end position="34"/>
    </location>
</feature>
<evidence type="ECO:0000259" key="7">
    <source>
        <dbReference type="PROSITE" id="PS50850"/>
    </source>
</evidence>
<comment type="subcellular location">
    <subcellularLocation>
        <location evidence="1">Membrane</location>
        <topology evidence="1">Multi-pass membrane protein</topology>
    </subcellularLocation>
</comment>
<dbReference type="AlphaFoldDB" id="A0AAU8S6K0"/>
<dbReference type="GO" id="GO:0016020">
    <property type="term" value="C:membrane"/>
    <property type="evidence" value="ECO:0007669"/>
    <property type="project" value="UniProtKB-SubCell"/>
</dbReference>
<dbReference type="SUPFAM" id="SSF103473">
    <property type="entry name" value="MFS general substrate transporter"/>
    <property type="match status" value="1"/>
</dbReference>
<feature type="transmembrane region" description="Helical" evidence="6">
    <location>
        <begin position="334"/>
        <end position="354"/>
    </location>
</feature>
<dbReference type="PANTHER" id="PTHR42718:SF9">
    <property type="entry name" value="MAJOR FACILITATOR SUPERFAMILY MULTIDRUG TRANSPORTER MFSC"/>
    <property type="match status" value="1"/>
</dbReference>
<gene>
    <name evidence="8" type="ORF">N805_07730</name>
</gene>
<feature type="transmembrane region" description="Helical" evidence="6">
    <location>
        <begin position="231"/>
        <end position="248"/>
    </location>
</feature>
<feature type="transmembrane region" description="Helical" evidence="6">
    <location>
        <begin position="167"/>
        <end position="187"/>
    </location>
</feature>
<feature type="transmembrane region" description="Helical" evidence="6">
    <location>
        <begin position="269"/>
        <end position="289"/>
    </location>
</feature>
<evidence type="ECO:0000256" key="3">
    <source>
        <dbReference type="ARBA" id="ARBA00022692"/>
    </source>
</evidence>
<evidence type="ECO:0000256" key="6">
    <source>
        <dbReference type="SAM" id="Phobius"/>
    </source>
</evidence>
<feature type="transmembrane region" description="Helical" evidence="6">
    <location>
        <begin position="80"/>
        <end position="101"/>
    </location>
</feature>
<feature type="transmembrane region" description="Helical" evidence="6">
    <location>
        <begin position="366"/>
        <end position="386"/>
    </location>
</feature>
<evidence type="ECO:0000313" key="9">
    <source>
        <dbReference type="Proteomes" id="UP000033260"/>
    </source>
</evidence>
<feature type="transmembrane region" description="Helical" evidence="6">
    <location>
        <begin position="309"/>
        <end position="327"/>
    </location>
</feature>
<keyword evidence="5 6" id="KW-0472">Membrane</keyword>
<keyword evidence="4 6" id="KW-1133">Transmembrane helix</keyword>
<feature type="transmembrane region" description="Helical" evidence="6">
    <location>
        <begin position="398"/>
        <end position="419"/>
    </location>
</feature>
<dbReference type="InterPro" id="IPR020846">
    <property type="entry name" value="MFS_dom"/>
</dbReference>
<accession>A0AAU8S6K0</accession>
<feature type="domain" description="Major facilitator superfamily (MFS) profile" evidence="7">
    <location>
        <begin position="11"/>
        <end position="526"/>
    </location>
</feature>
<evidence type="ECO:0000256" key="5">
    <source>
        <dbReference type="ARBA" id="ARBA00023136"/>
    </source>
</evidence>
<dbReference type="EMBL" id="CP010979">
    <property type="protein sequence ID" value="AJQ47116.1"/>
    <property type="molecule type" value="Genomic_DNA"/>
</dbReference>
<dbReference type="RefSeq" id="WP_019470829.1">
    <property type="nucleotide sequence ID" value="NZ_CP010979.1"/>
</dbReference>
<dbReference type="PROSITE" id="PS50850">
    <property type="entry name" value="MFS"/>
    <property type="match status" value="1"/>
</dbReference>
<dbReference type="Gene3D" id="1.20.1250.20">
    <property type="entry name" value="MFS general substrate transporter like domains"/>
    <property type="match status" value="1"/>
</dbReference>
<evidence type="ECO:0000256" key="1">
    <source>
        <dbReference type="ARBA" id="ARBA00004141"/>
    </source>
</evidence>
<keyword evidence="3 6" id="KW-0812">Transmembrane</keyword>
<feature type="transmembrane region" description="Helical" evidence="6">
    <location>
        <begin position="140"/>
        <end position="161"/>
    </location>
</feature>
<dbReference type="InterPro" id="IPR036259">
    <property type="entry name" value="MFS_trans_sf"/>
</dbReference>
<dbReference type="GO" id="GO:0022857">
    <property type="term" value="F:transmembrane transporter activity"/>
    <property type="evidence" value="ECO:0007669"/>
    <property type="project" value="InterPro"/>
</dbReference>
<name>A0AAU8S6K0_PSEPU</name>
<feature type="transmembrane region" description="Helical" evidence="6">
    <location>
        <begin position="202"/>
        <end position="219"/>
    </location>
</feature>
<proteinExistence type="predicted"/>
<dbReference type="PANTHER" id="PTHR42718">
    <property type="entry name" value="MAJOR FACILITATOR SUPERFAMILY MULTIDRUG TRANSPORTER MFSC"/>
    <property type="match status" value="1"/>
</dbReference>
<reference evidence="8 9" key="1">
    <citation type="submission" date="2015-02" db="EMBL/GenBank/DDBJ databases">
        <title>Complete Genome Sequencing of Pseudomonas putida S13.1.2.</title>
        <authorList>
            <person name="Chong T.M."/>
            <person name="Chan K.G."/>
            <person name="Dessaux Y."/>
        </authorList>
    </citation>
    <scope>NUCLEOTIDE SEQUENCE [LARGE SCALE GENOMIC DNA]</scope>
    <source>
        <strain evidence="8 9">S13.1.2</strain>
    </source>
</reference>
<organism evidence="8 9">
    <name type="scientific">Pseudomonas putida S13.1.2</name>
    <dbReference type="NCBI Taxonomy" id="1384061"/>
    <lineage>
        <taxon>Bacteria</taxon>
        <taxon>Pseudomonadati</taxon>
        <taxon>Pseudomonadota</taxon>
        <taxon>Gammaproteobacteria</taxon>
        <taxon>Pseudomonadales</taxon>
        <taxon>Pseudomonadaceae</taxon>
        <taxon>Pseudomonas</taxon>
    </lineage>
</organism>
<keyword evidence="2" id="KW-0813">Transport</keyword>
<dbReference type="Proteomes" id="UP000033260">
    <property type="component" value="Chromosome"/>
</dbReference>
<feature type="transmembrane region" description="Helical" evidence="6">
    <location>
        <begin position="54"/>
        <end position="73"/>
    </location>
</feature>
<dbReference type="Pfam" id="PF07690">
    <property type="entry name" value="MFS_1"/>
    <property type="match status" value="1"/>
</dbReference>
<sequence>MALSHILPIRYALFVSSLGAVAGTTFSVMAILTIGDIGGGLSVSSDDAAWLNTLYNVGAICGLPIIMTMAASLGRGRAMLLAGLFYTLSSIAVAVSPFYEWALVARFIHGFFGGMLPVLMMQLVMTSLFPGRGQLEGMTLFAVATSIGTGIAASIGGYLLTEFGWRGLFWIQALVGGVYTLLALKVLPDERGELEYLSSKDWPSYAFLAAGLSGLMVVMAEGERRFWLETWWIPALLLSSLVGLVYGAHSLWIAPRPLLVLKIFRKPTFAWAIILSFIFRFGTLLTVWIAPQYLARMQSFKALQTGELLLAMVPSTLLGFVLAYWLVRRVDARIALSLGLLIFALAAALCSDLAPDWALDEFRTPIVLVGFGQAFVQVALLRYAVFGVGKEEGPTCGIIFNLARLYALLGGLGGLWHLVTEREKYHYTRIVEALGNTDPLTTQRIAESQSLYTRFVTDSAATHSTALGKLSDSAMNQAYTLAYGDAFLVTTLVMFVGAILVWALPTLPSAAPPAPPVQPAKPETAT</sequence>